<protein>
    <submittedName>
        <fullName evidence="1">Uncharacterized protein</fullName>
    </submittedName>
</protein>
<organism evidence="1 2">
    <name type="scientific">Musa acuminata subsp. malaccensis</name>
    <name type="common">Wild banana</name>
    <name type="synonym">Musa malaccensis</name>
    <dbReference type="NCBI Taxonomy" id="214687"/>
    <lineage>
        <taxon>Eukaryota</taxon>
        <taxon>Viridiplantae</taxon>
        <taxon>Streptophyta</taxon>
        <taxon>Embryophyta</taxon>
        <taxon>Tracheophyta</taxon>
        <taxon>Spermatophyta</taxon>
        <taxon>Magnoliopsida</taxon>
        <taxon>Liliopsida</taxon>
        <taxon>Zingiberales</taxon>
        <taxon>Musaceae</taxon>
        <taxon>Musa</taxon>
    </lineage>
</organism>
<proteinExistence type="predicted"/>
<name>A0A804KFU6_MUSAM</name>
<dbReference type="InParanoid" id="A0A804KFU6"/>
<dbReference type="EnsemblPlants" id="Ma09_t04250.1">
    <property type="protein sequence ID" value="Ma09_p04250.1"/>
    <property type="gene ID" value="Ma09_g04250"/>
</dbReference>
<sequence length="27" mass="2911">MEDDLPFSFSSGGSICSKSIGNFNAYH</sequence>
<evidence type="ECO:0000313" key="1">
    <source>
        <dbReference type="EnsemblPlants" id="Ma09_p04250.1"/>
    </source>
</evidence>
<dbReference type="Proteomes" id="UP000012960">
    <property type="component" value="Unplaced"/>
</dbReference>
<accession>A0A804KFU6</accession>
<reference evidence="1" key="1">
    <citation type="submission" date="2021-05" db="UniProtKB">
        <authorList>
            <consortium name="EnsemblPlants"/>
        </authorList>
    </citation>
    <scope>IDENTIFICATION</scope>
    <source>
        <strain evidence="1">subsp. malaccensis</strain>
    </source>
</reference>
<evidence type="ECO:0000313" key="2">
    <source>
        <dbReference type="Proteomes" id="UP000012960"/>
    </source>
</evidence>
<dbReference type="AlphaFoldDB" id="A0A804KFU6"/>
<dbReference type="Gramene" id="Ma09_t04250.1">
    <property type="protein sequence ID" value="Ma09_p04250.1"/>
    <property type="gene ID" value="Ma09_g04250"/>
</dbReference>
<keyword evidence="2" id="KW-1185">Reference proteome</keyword>